<evidence type="ECO:0000313" key="2">
    <source>
        <dbReference type="EMBL" id="PWA93945.1"/>
    </source>
</evidence>
<evidence type="ECO:0000313" key="3">
    <source>
        <dbReference type="Proteomes" id="UP000245207"/>
    </source>
</evidence>
<evidence type="ECO:0000256" key="1">
    <source>
        <dbReference type="SAM" id="MobiDB-lite"/>
    </source>
</evidence>
<accession>A0A2U1Q7F3</accession>
<protein>
    <submittedName>
        <fullName evidence="2">Uncharacterized protein</fullName>
    </submittedName>
</protein>
<proteinExistence type="predicted"/>
<feature type="region of interest" description="Disordered" evidence="1">
    <location>
        <begin position="1"/>
        <end position="23"/>
    </location>
</feature>
<dbReference type="EMBL" id="PKPP01000345">
    <property type="protein sequence ID" value="PWA93945.1"/>
    <property type="molecule type" value="Genomic_DNA"/>
</dbReference>
<dbReference type="AlphaFoldDB" id="A0A2U1Q7F3"/>
<reference evidence="2 3" key="1">
    <citation type="journal article" date="2018" name="Mol. Plant">
        <title>The genome of Artemisia annua provides insight into the evolution of Asteraceae family and artemisinin biosynthesis.</title>
        <authorList>
            <person name="Shen Q."/>
            <person name="Zhang L."/>
            <person name="Liao Z."/>
            <person name="Wang S."/>
            <person name="Yan T."/>
            <person name="Shi P."/>
            <person name="Liu M."/>
            <person name="Fu X."/>
            <person name="Pan Q."/>
            <person name="Wang Y."/>
            <person name="Lv Z."/>
            <person name="Lu X."/>
            <person name="Zhang F."/>
            <person name="Jiang W."/>
            <person name="Ma Y."/>
            <person name="Chen M."/>
            <person name="Hao X."/>
            <person name="Li L."/>
            <person name="Tang Y."/>
            <person name="Lv G."/>
            <person name="Zhou Y."/>
            <person name="Sun X."/>
            <person name="Brodelius P.E."/>
            <person name="Rose J.K.C."/>
            <person name="Tang K."/>
        </authorList>
    </citation>
    <scope>NUCLEOTIDE SEQUENCE [LARGE SCALE GENOMIC DNA]</scope>
    <source>
        <strain evidence="3">cv. Huhao1</strain>
        <tissue evidence="2">Leaf</tissue>
    </source>
</reference>
<gene>
    <name evidence="2" type="ORF">CTI12_AA065970</name>
</gene>
<organism evidence="2 3">
    <name type="scientific">Artemisia annua</name>
    <name type="common">Sweet wormwood</name>
    <dbReference type="NCBI Taxonomy" id="35608"/>
    <lineage>
        <taxon>Eukaryota</taxon>
        <taxon>Viridiplantae</taxon>
        <taxon>Streptophyta</taxon>
        <taxon>Embryophyta</taxon>
        <taxon>Tracheophyta</taxon>
        <taxon>Spermatophyta</taxon>
        <taxon>Magnoliopsida</taxon>
        <taxon>eudicotyledons</taxon>
        <taxon>Gunneridae</taxon>
        <taxon>Pentapetalae</taxon>
        <taxon>asterids</taxon>
        <taxon>campanulids</taxon>
        <taxon>Asterales</taxon>
        <taxon>Asteraceae</taxon>
        <taxon>Asteroideae</taxon>
        <taxon>Anthemideae</taxon>
        <taxon>Artemisiinae</taxon>
        <taxon>Artemisia</taxon>
    </lineage>
</organism>
<dbReference type="Proteomes" id="UP000245207">
    <property type="component" value="Unassembled WGS sequence"/>
</dbReference>
<sequence length="104" mass="12119">MNFQERETKIREREKEGSKGYKKKKPKLYPQKFVFHPPPSLLQTKDWDQYEETTDPKEGKKDLNLSCLRRCGRKIGLKVIGVIQSENVVPVLIANVFDAPFDLL</sequence>
<keyword evidence="3" id="KW-1185">Reference proteome</keyword>
<feature type="compositionally biased region" description="Basic and acidic residues" evidence="1">
    <location>
        <begin position="1"/>
        <end position="19"/>
    </location>
</feature>
<comment type="caution">
    <text evidence="2">The sequence shown here is derived from an EMBL/GenBank/DDBJ whole genome shotgun (WGS) entry which is preliminary data.</text>
</comment>
<name>A0A2U1Q7F3_ARTAN</name>